<comment type="subcellular location">
    <subcellularLocation>
        <location evidence="1">Nucleus</location>
    </subcellularLocation>
</comment>
<evidence type="ECO:0000256" key="1">
    <source>
        <dbReference type="ARBA" id="ARBA00004123"/>
    </source>
</evidence>
<organism evidence="10 11">
    <name type="scientific">Moniliophthora roreri (strain MCA 2997)</name>
    <name type="common">Cocoa frosty pod rot fungus</name>
    <name type="synonym">Crinipellis roreri</name>
    <dbReference type="NCBI Taxonomy" id="1381753"/>
    <lineage>
        <taxon>Eukaryota</taxon>
        <taxon>Fungi</taxon>
        <taxon>Dikarya</taxon>
        <taxon>Basidiomycota</taxon>
        <taxon>Agaricomycotina</taxon>
        <taxon>Agaricomycetes</taxon>
        <taxon>Agaricomycetidae</taxon>
        <taxon>Agaricales</taxon>
        <taxon>Marasmiineae</taxon>
        <taxon>Marasmiaceae</taxon>
        <taxon>Moniliophthora</taxon>
    </lineage>
</organism>
<dbReference type="Proteomes" id="UP000017559">
    <property type="component" value="Unassembled WGS sequence"/>
</dbReference>
<evidence type="ECO:0000313" key="10">
    <source>
        <dbReference type="EMBL" id="ESK95719.1"/>
    </source>
</evidence>
<keyword evidence="5" id="KW-0238">DNA-binding</keyword>
<sequence>MKRSSMGDTSVPPPAQYTRSQRSASLSPADHSPSEQVPPSEQSKRKSRQKPKIELAPDQPTTTQGKQRKRVYVACLQCRTRKIRCDGAKPVCHNCGHRQNSNGKCDYDAVPRRRGPDKTPGARQRMGRDTKDITDPSSSRRRRRRHDSPLPTPVTPRTDESPDRHSLYHVQPQNVPYPNPNSIISNGSLSPTSSSDYVQSPVSYAPVPVAVQSFDASENPANVHAHSFHRVDLSPPQYYNPPTTLACQYKQFYGVKPVICTSLASHACITPLDEDDNPEDSTEIEISTAPSLNFTKKIWYESLCSLYASPHSRHLRTLNHSERDQISQRIASDLRFLFRSSNYWFSFFHLPSFFGTFFDPVKRANMQPSLILAALALSTFWQSSEVGRSNEGRLKALRLRDEAQAAIEASFNAGWVDETLAQAAWLLALFEVCAHPKHSTTRSVSAMRMLDSTIRSLALTFMDRDNPQASVFNPDDVPVVARRPTPNFLSNSADYGYHHRHSYPPSSDSLNGPSGCSCQSVTLANHWPSSLEHAPLWAQTPAWNPDWSEAEIKKESCRRLCWSASSLAAGHVSYAVASRTNRPELFIADPANYALLFSGESVTSGSPTPTVLTSKDSVWALYDRCFLLWNSCAKMRFSRTATDNEKAQFAIRSWLEADAIENALNKHTCGIEKAFIFQGREYLFNTRMCITYEFQRYVPMVNSEVSGFFHRKKAEEWLSHQAAVAQRFMYGLHTITGNSNNLLARRPFFTLWFMAQVNRALSLWQCDHSMVLALDVCKAFLPAIDYLSALWPCDEQRKRYERLRVELDSACRQAGVSLPLSPNLSLNLTAD</sequence>
<dbReference type="PROSITE" id="PS50048">
    <property type="entry name" value="ZN2_CY6_FUNGAL_2"/>
    <property type="match status" value="1"/>
</dbReference>
<dbReference type="SMART" id="SM00066">
    <property type="entry name" value="GAL4"/>
    <property type="match status" value="1"/>
</dbReference>
<evidence type="ECO:0000256" key="3">
    <source>
        <dbReference type="ARBA" id="ARBA00022833"/>
    </source>
</evidence>
<evidence type="ECO:0000259" key="9">
    <source>
        <dbReference type="PROSITE" id="PS50048"/>
    </source>
</evidence>
<dbReference type="PANTHER" id="PTHR31313">
    <property type="entry name" value="TY1 ENHANCER ACTIVATOR"/>
    <property type="match status" value="1"/>
</dbReference>
<protein>
    <recommendedName>
        <fullName evidence="9">Zn(2)-C6 fungal-type domain-containing protein</fullName>
    </recommendedName>
</protein>
<dbReference type="KEGG" id="mrr:Moror_12448"/>
<keyword evidence="7" id="KW-0539">Nucleus</keyword>
<name>V2YVL2_MONRO</name>
<keyword evidence="11" id="KW-1185">Reference proteome</keyword>
<evidence type="ECO:0000256" key="7">
    <source>
        <dbReference type="ARBA" id="ARBA00023242"/>
    </source>
</evidence>
<feature type="non-terminal residue" evidence="10">
    <location>
        <position position="831"/>
    </location>
</feature>
<feature type="region of interest" description="Disordered" evidence="8">
    <location>
        <begin position="89"/>
        <end position="194"/>
    </location>
</feature>
<feature type="compositionally biased region" description="Polar residues" evidence="8">
    <location>
        <begin position="182"/>
        <end position="194"/>
    </location>
</feature>
<feature type="compositionally biased region" description="Basic and acidic residues" evidence="8">
    <location>
        <begin position="105"/>
        <end position="117"/>
    </location>
</feature>
<dbReference type="AlphaFoldDB" id="V2YVL2"/>
<keyword evidence="6" id="KW-0804">Transcription</keyword>
<evidence type="ECO:0000256" key="2">
    <source>
        <dbReference type="ARBA" id="ARBA00022723"/>
    </source>
</evidence>
<accession>V2YVL2</accession>
<feature type="compositionally biased region" description="Basic and acidic residues" evidence="8">
    <location>
        <begin position="157"/>
        <end position="166"/>
    </location>
</feature>
<dbReference type="PANTHER" id="PTHR31313:SF81">
    <property type="entry name" value="TY1 ENHANCER ACTIVATOR"/>
    <property type="match status" value="1"/>
</dbReference>
<proteinExistence type="predicted"/>
<gene>
    <name evidence="10" type="ORF">Moror_12448</name>
</gene>
<evidence type="ECO:0000313" key="11">
    <source>
        <dbReference type="Proteomes" id="UP000017559"/>
    </source>
</evidence>
<feature type="region of interest" description="Disordered" evidence="8">
    <location>
        <begin position="1"/>
        <end position="69"/>
    </location>
</feature>
<feature type="compositionally biased region" description="Polar residues" evidence="8">
    <location>
        <begin position="17"/>
        <end position="26"/>
    </location>
</feature>
<feature type="domain" description="Zn(2)-C6 fungal-type" evidence="9">
    <location>
        <begin position="74"/>
        <end position="107"/>
    </location>
</feature>
<evidence type="ECO:0000256" key="5">
    <source>
        <dbReference type="ARBA" id="ARBA00023125"/>
    </source>
</evidence>
<dbReference type="GO" id="GO:0005634">
    <property type="term" value="C:nucleus"/>
    <property type="evidence" value="ECO:0007669"/>
    <property type="project" value="UniProtKB-SubCell"/>
</dbReference>
<dbReference type="InterPro" id="IPR036864">
    <property type="entry name" value="Zn2-C6_fun-type_DNA-bd_sf"/>
</dbReference>
<dbReference type="Gene3D" id="4.10.240.10">
    <property type="entry name" value="Zn(2)-C6 fungal-type DNA-binding domain"/>
    <property type="match status" value="1"/>
</dbReference>
<dbReference type="SUPFAM" id="SSF57701">
    <property type="entry name" value="Zn2/Cys6 DNA-binding domain"/>
    <property type="match status" value="1"/>
</dbReference>
<dbReference type="STRING" id="1381753.V2YVL2"/>
<dbReference type="CDD" id="cd00067">
    <property type="entry name" value="GAL4"/>
    <property type="match status" value="1"/>
</dbReference>
<dbReference type="GO" id="GO:0003677">
    <property type="term" value="F:DNA binding"/>
    <property type="evidence" value="ECO:0007669"/>
    <property type="project" value="UniProtKB-KW"/>
</dbReference>
<dbReference type="InterPro" id="IPR051615">
    <property type="entry name" value="Transcr_Regulatory_Elem"/>
</dbReference>
<reference evidence="10 11" key="1">
    <citation type="journal article" date="2014" name="BMC Genomics">
        <title>Genome and secretome analysis of the hemibiotrophic fungal pathogen, Moniliophthora roreri, which causes frosty pod rot disease of cacao: mechanisms of the biotrophic and necrotrophic phases.</title>
        <authorList>
            <person name="Meinhardt L.W."/>
            <person name="Costa G.G.L."/>
            <person name="Thomazella D.P.T."/>
            <person name="Teixeira P.J.P.L."/>
            <person name="Carazzolle M.F."/>
            <person name="Schuster S.C."/>
            <person name="Carlson J.E."/>
            <person name="Guiltinan M.J."/>
            <person name="Mieczkowski P."/>
            <person name="Farmer A."/>
            <person name="Ramaraj T."/>
            <person name="Crozier J."/>
            <person name="Davis R.E."/>
            <person name="Shao J."/>
            <person name="Melnick R.L."/>
            <person name="Pereira G.A.G."/>
            <person name="Bailey B.A."/>
        </authorList>
    </citation>
    <scope>NUCLEOTIDE SEQUENCE [LARGE SCALE GENOMIC DNA]</scope>
    <source>
        <strain evidence="10 11">MCA 2997</strain>
    </source>
</reference>
<dbReference type="GO" id="GO:0000981">
    <property type="term" value="F:DNA-binding transcription factor activity, RNA polymerase II-specific"/>
    <property type="evidence" value="ECO:0007669"/>
    <property type="project" value="InterPro"/>
</dbReference>
<keyword evidence="3" id="KW-0862">Zinc</keyword>
<dbReference type="Pfam" id="PF00172">
    <property type="entry name" value="Zn_clus"/>
    <property type="match status" value="1"/>
</dbReference>
<evidence type="ECO:0000256" key="6">
    <source>
        <dbReference type="ARBA" id="ARBA00023163"/>
    </source>
</evidence>
<comment type="caution">
    <text evidence="10">The sequence shown here is derived from an EMBL/GenBank/DDBJ whole genome shotgun (WGS) entry which is preliminary data.</text>
</comment>
<dbReference type="HOGENOM" id="CLU_010791_0_0_1"/>
<dbReference type="GO" id="GO:0008270">
    <property type="term" value="F:zinc ion binding"/>
    <property type="evidence" value="ECO:0007669"/>
    <property type="project" value="InterPro"/>
</dbReference>
<dbReference type="InterPro" id="IPR001138">
    <property type="entry name" value="Zn2Cys6_DnaBD"/>
</dbReference>
<evidence type="ECO:0000256" key="8">
    <source>
        <dbReference type="SAM" id="MobiDB-lite"/>
    </source>
</evidence>
<keyword evidence="4" id="KW-0805">Transcription regulation</keyword>
<evidence type="ECO:0000256" key="4">
    <source>
        <dbReference type="ARBA" id="ARBA00023015"/>
    </source>
</evidence>
<dbReference type="EMBL" id="AWSO01000063">
    <property type="protein sequence ID" value="ESK95719.1"/>
    <property type="molecule type" value="Genomic_DNA"/>
</dbReference>
<dbReference type="OrthoDB" id="2123952at2759"/>
<keyword evidence="2" id="KW-0479">Metal-binding</keyword>